<protein>
    <recommendedName>
        <fullName evidence="4">DUF3592 domain-containing protein</fullName>
    </recommendedName>
</protein>
<accession>A0A7K1U0U1</accession>
<proteinExistence type="predicted"/>
<keyword evidence="1" id="KW-0472">Membrane</keyword>
<evidence type="ECO:0008006" key="4">
    <source>
        <dbReference type="Google" id="ProtNLM"/>
    </source>
</evidence>
<evidence type="ECO:0000313" key="3">
    <source>
        <dbReference type="Proteomes" id="UP000461730"/>
    </source>
</evidence>
<evidence type="ECO:0000313" key="2">
    <source>
        <dbReference type="EMBL" id="MVT07963.1"/>
    </source>
</evidence>
<keyword evidence="3" id="KW-1185">Reference proteome</keyword>
<organism evidence="2 3">
    <name type="scientific">Chitinophaga tropicalis</name>
    <dbReference type="NCBI Taxonomy" id="2683588"/>
    <lineage>
        <taxon>Bacteria</taxon>
        <taxon>Pseudomonadati</taxon>
        <taxon>Bacteroidota</taxon>
        <taxon>Chitinophagia</taxon>
        <taxon>Chitinophagales</taxon>
        <taxon>Chitinophagaceae</taxon>
        <taxon>Chitinophaga</taxon>
    </lineage>
</organism>
<feature type="transmembrane region" description="Helical" evidence="1">
    <location>
        <begin position="15"/>
        <end position="34"/>
    </location>
</feature>
<dbReference type="EMBL" id="WRXN01000002">
    <property type="protein sequence ID" value="MVT07963.1"/>
    <property type="molecule type" value="Genomic_DNA"/>
</dbReference>
<dbReference type="Proteomes" id="UP000461730">
    <property type="component" value="Unassembled WGS sequence"/>
</dbReference>
<keyword evidence="1" id="KW-1133">Transmembrane helix</keyword>
<keyword evidence="1" id="KW-0812">Transmembrane</keyword>
<gene>
    <name evidence="2" type="ORF">GO493_06795</name>
</gene>
<evidence type="ECO:0000256" key="1">
    <source>
        <dbReference type="SAM" id="Phobius"/>
    </source>
</evidence>
<dbReference type="RefSeq" id="WP_157305384.1">
    <property type="nucleotide sequence ID" value="NZ_WRXN01000002.1"/>
</dbReference>
<sequence>MDNATREVKSFFKSLLPFIALGIIFFAGTIFLSISEDRYKEKLKEAGVYVVGTITEVSSSNRGLSFHGIYYFKNKKYEMRQSAFRSSVHYAGRKLFVVILPEDPENYVVLFDEYFPDCLKSEENMYKCWKDKPVCD</sequence>
<dbReference type="AlphaFoldDB" id="A0A7K1U0U1"/>
<comment type="caution">
    <text evidence="2">The sequence shown here is derived from an EMBL/GenBank/DDBJ whole genome shotgun (WGS) entry which is preliminary data.</text>
</comment>
<name>A0A7K1U0U1_9BACT</name>
<reference evidence="2 3" key="1">
    <citation type="submission" date="2019-12" db="EMBL/GenBank/DDBJ databases">
        <title>Chitinophaga sp. strain ysch24 (GDMCC 1.1355), whole genome shotgun sequence.</title>
        <authorList>
            <person name="Zhang X."/>
        </authorList>
    </citation>
    <scope>NUCLEOTIDE SEQUENCE [LARGE SCALE GENOMIC DNA]</scope>
    <source>
        <strain evidence="3">ysch24</strain>
    </source>
</reference>